<dbReference type="Proteomes" id="UP001341840">
    <property type="component" value="Unassembled WGS sequence"/>
</dbReference>
<reference evidence="1 2" key="1">
    <citation type="journal article" date="2023" name="Plants (Basel)">
        <title>Bridging the Gap: Combining Genomics and Transcriptomics Approaches to Understand Stylosanthes scabra, an Orphan Legume from the Brazilian Caatinga.</title>
        <authorList>
            <person name="Ferreira-Neto J.R.C."/>
            <person name="da Silva M.D."/>
            <person name="Binneck E."/>
            <person name="de Melo N.F."/>
            <person name="da Silva R.H."/>
            <person name="de Melo A.L.T.M."/>
            <person name="Pandolfi V."/>
            <person name="Bustamante F.O."/>
            <person name="Brasileiro-Vidal A.C."/>
            <person name="Benko-Iseppon A.M."/>
        </authorList>
    </citation>
    <scope>NUCLEOTIDE SEQUENCE [LARGE SCALE GENOMIC DNA]</scope>
    <source>
        <tissue evidence="1">Leaves</tissue>
    </source>
</reference>
<evidence type="ECO:0000313" key="2">
    <source>
        <dbReference type="Proteomes" id="UP001341840"/>
    </source>
</evidence>
<evidence type="ECO:0000313" key="1">
    <source>
        <dbReference type="EMBL" id="MED6119257.1"/>
    </source>
</evidence>
<accession>A0ABU6R5T5</accession>
<gene>
    <name evidence="1" type="ORF">PIB30_010182</name>
</gene>
<proteinExistence type="predicted"/>
<name>A0ABU6R5T5_9FABA</name>
<keyword evidence="2" id="KW-1185">Reference proteome</keyword>
<protein>
    <submittedName>
        <fullName evidence="1">Uncharacterized protein</fullName>
    </submittedName>
</protein>
<sequence length="74" mass="8989">MEELKIDTEWCRFKFGKFVKFSCRVQGSSFSKDRVLRCVIWRTRNVSCVIKMKLLFSVEPKLRRFYCIIVEPFE</sequence>
<organism evidence="1 2">
    <name type="scientific">Stylosanthes scabra</name>
    <dbReference type="NCBI Taxonomy" id="79078"/>
    <lineage>
        <taxon>Eukaryota</taxon>
        <taxon>Viridiplantae</taxon>
        <taxon>Streptophyta</taxon>
        <taxon>Embryophyta</taxon>
        <taxon>Tracheophyta</taxon>
        <taxon>Spermatophyta</taxon>
        <taxon>Magnoliopsida</taxon>
        <taxon>eudicotyledons</taxon>
        <taxon>Gunneridae</taxon>
        <taxon>Pentapetalae</taxon>
        <taxon>rosids</taxon>
        <taxon>fabids</taxon>
        <taxon>Fabales</taxon>
        <taxon>Fabaceae</taxon>
        <taxon>Papilionoideae</taxon>
        <taxon>50 kb inversion clade</taxon>
        <taxon>dalbergioids sensu lato</taxon>
        <taxon>Dalbergieae</taxon>
        <taxon>Pterocarpus clade</taxon>
        <taxon>Stylosanthes</taxon>
    </lineage>
</organism>
<comment type="caution">
    <text evidence="1">The sequence shown here is derived from an EMBL/GenBank/DDBJ whole genome shotgun (WGS) entry which is preliminary data.</text>
</comment>
<dbReference type="EMBL" id="JASCZI010030232">
    <property type="protein sequence ID" value="MED6119257.1"/>
    <property type="molecule type" value="Genomic_DNA"/>
</dbReference>